<dbReference type="Gene3D" id="3.30.750.24">
    <property type="entry name" value="STAS domain"/>
    <property type="match status" value="1"/>
</dbReference>
<reference evidence="4" key="1">
    <citation type="submission" date="2020-10" db="EMBL/GenBank/DDBJ databases">
        <authorList>
            <person name="Gilroy R."/>
        </authorList>
    </citation>
    <scope>NUCLEOTIDE SEQUENCE</scope>
    <source>
        <strain evidence="4">CHK121-14286</strain>
    </source>
</reference>
<protein>
    <recommendedName>
        <fullName evidence="2">Anti-sigma factor antagonist</fullName>
    </recommendedName>
</protein>
<evidence type="ECO:0000256" key="2">
    <source>
        <dbReference type="RuleBase" id="RU003749"/>
    </source>
</evidence>
<reference evidence="4" key="2">
    <citation type="journal article" date="2021" name="PeerJ">
        <title>Extensive microbial diversity within the chicken gut microbiome revealed by metagenomics and culture.</title>
        <authorList>
            <person name="Gilroy R."/>
            <person name="Ravi A."/>
            <person name="Getino M."/>
            <person name="Pursley I."/>
            <person name="Horton D.L."/>
            <person name="Alikhan N.F."/>
            <person name="Baker D."/>
            <person name="Gharbi K."/>
            <person name="Hall N."/>
            <person name="Watson M."/>
            <person name="Adriaenssens E.M."/>
            <person name="Foster-Nyarko E."/>
            <person name="Jarju S."/>
            <person name="Secka A."/>
            <person name="Antonio M."/>
            <person name="Oren A."/>
            <person name="Chaudhuri R.R."/>
            <person name="La Ragione R."/>
            <person name="Hildebrand F."/>
            <person name="Pallen M.J."/>
        </authorList>
    </citation>
    <scope>NUCLEOTIDE SEQUENCE</scope>
    <source>
        <strain evidence="4">CHK121-14286</strain>
    </source>
</reference>
<feature type="domain" description="STAS" evidence="3">
    <location>
        <begin position="1"/>
        <end position="101"/>
    </location>
</feature>
<sequence>MEVSFEFDNHLLIVKLVGELDEHSAEFVRRKMDAVLEDKNYSAVVLDLSRMSFMDSTGIGVVIGRYKLLRKLNKVLYVKNPSPTVDKIFKMSGLYEIIERI</sequence>
<evidence type="ECO:0000313" key="5">
    <source>
        <dbReference type="Proteomes" id="UP000824200"/>
    </source>
</evidence>
<dbReference type="SUPFAM" id="SSF52091">
    <property type="entry name" value="SpoIIaa-like"/>
    <property type="match status" value="1"/>
</dbReference>
<accession>A0A9D1E491</accession>
<gene>
    <name evidence="4" type="ORF">IAC95_03645</name>
</gene>
<evidence type="ECO:0000313" key="4">
    <source>
        <dbReference type="EMBL" id="HIR65955.1"/>
    </source>
</evidence>
<comment type="caution">
    <text evidence="4">The sequence shown here is derived from an EMBL/GenBank/DDBJ whole genome shotgun (WGS) entry which is preliminary data.</text>
</comment>
<proteinExistence type="inferred from homology"/>
<organism evidence="4 5">
    <name type="scientific">Candidatus Fimimonas gallinarum</name>
    <dbReference type="NCBI Taxonomy" id="2840821"/>
    <lineage>
        <taxon>Bacteria</taxon>
        <taxon>Pseudomonadati</taxon>
        <taxon>Myxococcota</taxon>
        <taxon>Myxococcia</taxon>
        <taxon>Myxococcales</taxon>
        <taxon>Cystobacterineae</taxon>
        <taxon>Myxococcaceae</taxon>
        <taxon>Myxococcaceae incertae sedis</taxon>
        <taxon>Candidatus Fimimonas</taxon>
    </lineage>
</organism>
<dbReference type="AlphaFoldDB" id="A0A9D1E491"/>
<dbReference type="NCBIfam" id="TIGR00377">
    <property type="entry name" value="ant_ant_sig"/>
    <property type="match status" value="1"/>
</dbReference>
<dbReference type="Proteomes" id="UP000824200">
    <property type="component" value="Unassembled WGS sequence"/>
</dbReference>
<dbReference type="EMBL" id="DVHL01000029">
    <property type="protein sequence ID" value="HIR65955.1"/>
    <property type="molecule type" value="Genomic_DNA"/>
</dbReference>
<evidence type="ECO:0000259" key="3">
    <source>
        <dbReference type="PROSITE" id="PS50801"/>
    </source>
</evidence>
<dbReference type="Pfam" id="PF01740">
    <property type="entry name" value="STAS"/>
    <property type="match status" value="1"/>
</dbReference>
<dbReference type="InterPro" id="IPR036513">
    <property type="entry name" value="STAS_dom_sf"/>
</dbReference>
<dbReference type="PANTHER" id="PTHR33495">
    <property type="entry name" value="ANTI-SIGMA FACTOR ANTAGONIST TM_1081-RELATED-RELATED"/>
    <property type="match status" value="1"/>
</dbReference>
<dbReference type="InterPro" id="IPR002645">
    <property type="entry name" value="STAS_dom"/>
</dbReference>
<comment type="similarity">
    <text evidence="1 2">Belongs to the anti-sigma-factor antagonist family.</text>
</comment>
<dbReference type="PROSITE" id="PS50801">
    <property type="entry name" value="STAS"/>
    <property type="match status" value="1"/>
</dbReference>
<name>A0A9D1E491_9BACT</name>
<dbReference type="CDD" id="cd07043">
    <property type="entry name" value="STAS_anti-anti-sigma_factors"/>
    <property type="match status" value="1"/>
</dbReference>
<evidence type="ECO:0000256" key="1">
    <source>
        <dbReference type="ARBA" id="ARBA00009013"/>
    </source>
</evidence>
<dbReference type="InterPro" id="IPR003658">
    <property type="entry name" value="Anti-sigma_ant"/>
</dbReference>
<dbReference type="PANTHER" id="PTHR33495:SF2">
    <property type="entry name" value="ANTI-SIGMA FACTOR ANTAGONIST TM_1081-RELATED"/>
    <property type="match status" value="1"/>
</dbReference>
<dbReference type="GO" id="GO:0043856">
    <property type="term" value="F:anti-sigma factor antagonist activity"/>
    <property type="evidence" value="ECO:0007669"/>
    <property type="project" value="InterPro"/>
</dbReference>